<dbReference type="Gene3D" id="3.40.980.10">
    <property type="entry name" value="MoaB/Mog-like domain"/>
    <property type="match status" value="1"/>
</dbReference>
<dbReference type="InterPro" id="IPR036425">
    <property type="entry name" value="MoaB/Mog-like_dom_sf"/>
</dbReference>
<dbReference type="NCBIfam" id="TIGR00177">
    <property type="entry name" value="molyb_syn"/>
    <property type="match status" value="1"/>
</dbReference>
<dbReference type="PANTHER" id="PTHR10192">
    <property type="entry name" value="MOLYBDOPTERIN BIOSYNTHESIS PROTEIN"/>
    <property type="match status" value="1"/>
</dbReference>
<accession>A0ABT0PIZ8</accession>
<dbReference type="NCBIfam" id="NF045515">
    <property type="entry name" value="Glp_gephyrin"/>
    <property type="match status" value="1"/>
</dbReference>
<keyword evidence="6" id="KW-0479">Metal-binding</keyword>
<evidence type="ECO:0000256" key="1">
    <source>
        <dbReference type="ARBA" id="ARBA00002901"/>
    </source>
</evidence>
<evidence type="ECO:0000256" key="3">
    <source>
        <dbReference type="ARBA" id="ARBA00010763"/>
    </source>
</evidence>
<dbReference type="InterPro" id="IPR038987">
    <property type="entry name" value="MoeA-like"/>
</dbReference>
<dbReference type="EC" id="2.10.1.1" evidence="6"/>
<keyword evidence="4 6" id="KW-0501">Molybdenum cofactor biosynthesis</keyword>
<dbReference type="InterPro" id="IPR005110">
    <property type="entry name" value="MoeA_linker/N"/>
</dbReference>
<dbReference type="Pfam" id="PF03453">
    <property type="entry name" value="MoeA_N"/>
    <property type="match status" value="1"/>
</dbReference>
<dbReference type="SUPFAM" id="SSF63867">
    <property type="entry name" value="MoeA C-terminal domain-like"/>
    <property type="match status" value="1"/>
</dbReference>
<dbReference type="PANTHER" id="PTHR10192:SF5">
    <property type="entry name" value="GEPHYRIN"/>
    <property type="match status" value="1"/>
</dbReference>
<dbReference type="NCBIfam" id="NF007960">
    <property type="entry name" value="PRK10680.1"/>
    <property type="match status" value="1"/>
</dbReference>
<comment type="cofactor">
    <cofactor evidence="6">
        <name>Mg(2+)</name>
        <dbReference type="ChEBI" id="CHEBI:18420"/>
    </cofactor>
</comment>
<sequence length="411" mass="43332">MSDCCSAPGLMSLDDAIASLTSSVSPISETELISLADCDGRVLAENITSPINVPSHDNSAMDGYALRAADIENSDILPLAGQSFAGHPFEETCPEGHCIRIMTGASVPTGTDTVIMQEKTEKADNGIRFLSKASVGNNVRRAGEDISTGSQVLESGHKLRPQDLGLLASLGVASVKVYKKVKVAVFSTGDELKLPGEPLGHGDIYDSNRIIIISLLNRLGVEVIDLGKLPDDRSVIRDALIRADQEADVVITSGGVSVGEADYIKEILEELGEIGFWKLAIKPGKPFAFGQLPNSVFFGLPGNPVSATVTLHVLATAAIRVMTGETYTPSVMMKACTQTPLKKAAGRREFQRGILSTDENGSPVVVTTGSQGSGILRSMNMANCYIVLPEASTGAAVGDSVQVITFDKLLS</sequence>
<evidence type="ECO:0000256" key="5">
    <source>
        <dbReference type="ARBA" id="ARBA00047317"/>
    </source>
</evidence>
<comment type="similarity">
    <text evidence="3 6">Belongs to the MoeA family.</text>
</comment>
<evidence type="ECO:0000259" key="7">
    <source>
        <dbReference type="SMART" id="SM00852"/>
    </source>
</evidence>
<reference evidence="8 9" key="1">
    <citation type="submission" date="2022-05" db="EMBL/GenBank/DDBJ databases">
        <authorList>
            <person name="Park J.-S."/>
        </authorList>
    </citation>
    <scope>NUCLEOTIDE SEQUENCE [LARGE SCALE GENOMIC DNA]</scope>
    <source>
        <strain evidence="8 9">2012CJ34-2</strain>
    </source>
</reference>
<dbReference type="Pfam" id="PF00994">
    <property type="entry name" value="MoCF_biosynth"/>
    <property type="match status" value="1"/>
</dbReference>
<comment type="catalytic activity">
    <reaction evidence="5">
        <text>adenylyl-molybdopterin + molybdate = Mo-molybdopterin + AMP + H(+)</text>
        <dbReference type="Rhea" id="RHEA:35047"/>
        <dbReference type="ChEBI" id="CHEBI:15378"/>
        <dbReference type="ChEBI" id="CHEBI:36264"/>
        <dbReference type="ChEBI" id="CHEBI:62727"/>
        <dbReference type="ChEBI" id="CHEBI:71302"/>
        <dbReference type="ChEBI" id="CHEBI:456215"/>
        <dbReference type="EC" id="2.10.1.1"/>
    </reaction>
</comment>
<proteinExistence type="inferred from homology"/>
<dbReference type="Pfam" id="PF03454">
    <property type="entry name" value="MoeA_C"/>
    <property type="match status" value="1"/>
</dbReference>
<organism evidence="8 9">
    <name type="scientific">Parendozoicomonas callyspongiae</name>
    <dbReference type="NCBI Taxonomy" id="2942213"/>
    <lineage>
        <taxon>Bacteria</taxon>
        <taxon>Pseudomonadati</taxon>
        <taxon>Pseudomonadota</taxon>
        <taxon>Gammaproteobacteria</taxon>
        <taxon>Oceanospirillales</taxon>
        <taxon>Endozoicomonadaceae</taxon>
        <taxon>Parendozoicomonas</taxon>
    </lineage>
</organism>
<dbReference type="InterPro" id="IPR005111">
    <property type="entry name" value="MoeA_C_domain_IV"/>
</dbReference>
<feature type="domain" description="MoaB/Mog" evidence="7">
    <location>
        <begin position="184"/>
        <end position="321"/>
    </location>
</feature>
<dbReference type="InterPro" id="IPR036135">
    <property type="entry name" value="MoeA_linker/N_sf"/>
</dbReference>
<dbReference type="Proteomes" id="UP001203338">
    <property type="component" value="Unassembled WGS sequence"/>
</dbReference>
<dbReference type="PROSITE" id="PS01079">
    <property type="entry name" value="MOCF_BIOSYNTHESIS_2"/>
    <property type="match status" value="1"/>
</dbReference>
<comment type="pathway">
    <text evidence="2 6">Cofactor biosynthesis; molybdopterin biosynthesis.</text>
</comment>
<dbReference type="Gene3D" id="3.90.105.10">
    <property type="entry name" value="Molybdopterin biosynthesis moea protein, domain 2"/>
    <property type="match status" value="1"/>
</dbReference>
<dbReference type="Gene3D" id="2.170.190.11">
    <property type="entry name" value="Molybdopterin biosynthesis moea protein, domain 3"/>
    <property type="match status" value="1"/>
</dbReference>
<dbReference type="GO" id="GO:0061599">
    <property type="term" value="F:molybdopterin molybdotransferase activity"/>
    <property type="evidence" value="ECO:0007669"/>
    <property type="project" value="UniProtKB-EC"/>
</dbReference>
<keyword evidence="6" id="KW-0500">Molybdenum</keyword>
<dbReference type="SUPFAM" id="SSF63882">
    <property type="entry name" value="MoeA N-terminal region -like"/>
    <property type="match status" value="1"/>
</dbReference>
<evidence type="ECO:0000313" key="8">
    <source>
        <dbReference type="EMBL" id="MCL6271367.1"/>
    </source>
</evidence>
<evidence type="ECO:0000256" key="6">
    <source>
        <dbReference type="RuleBase" id="RU365090"/>
    </source>
</evidence>
<keyword evidence="9" id="KW-1185">Reference proteome</keyword>
<comment type="caution">
    <text evidence="8">The sequence shown here is derived from an EMBL/GenBank/DDBJ whole genome shotgun (WGS) entry which is preliminary data.</text>
</comment>
<evidence type="ECO:0000256" key="4">
    <source>
        <dbReference type="ARBA" id="ARBA00023150"/>
    </source>
</evidence>
<dbReference type="RefSeq" id="WP_249700955.1">
    <property type="nucleotide sequence ID" value="NZ_JAMFLX010000024.1"/>
</dbReference>
<evidence type="ECO:0000256" key="2">
    <source>
        <dbReference type="ARBA" id="ARBA00005046"/>
    </source>
</evidence>
<dbReference type="InterPro" id="IPR001453">
    <property type="entry name" value="MoaB/Mog_dom"/>
</dbReference>
<comment type="function">
    <text evidence="1 6">Catalyzes the insertion of molybdate into adenylated molybdopterin with the concomitant release of AMP.</text>
</comment>
<protein>
    <recommendedName>
        <fullName evidence="6">Molybdopterin molybdenumtransferase</fullName>
        <ecNumber evidence="6">2.10.1.1</ecNumber>
    </recommendedName>
</protein>
<name>A0ABT0PIZ8_9GAMM</name>
<gene>
    <name evidence="8" type="primary">moeA</name>
    <name evidence="8" type="ORF">M3P05_15710</name>
</gene>
<keyword evidence="6" id="KW-0460">Magnesium</keyword>
<dbReference type="CDD" id="cd00887">
    <property type="entry name" value="MoeA"/>
    <property type="match status" value="1"/>
</dbReference>
<evidence type="ECO:0000313" key="9">
    <source>
        <dbReference type="Proteomes" id="UP001203338"/>
    </source>
</evidence>
<keyword evidence="6 8" id="KW-0808">Transferase</keyword>
<dbReference type="Gene3D" id="2.40.340.10">
    <property type="entry name" value="MoeA, C-terminal, domain IV"/>
    <property type="match status" value="1"/>
</dbReference>
<dbReference type="SMART" id="SM00852">
    <property type="entry name" value="MoCF_biosynth"/>
    <property type="match status" value="1"/>
</dbReference>
<dbReference type="EMBL" id="JAMFLX010000024">
    <property type="protein sequence ID" value="MCL6271367.1"/>
    <property type="molecule type" value="Genomic_DNA"/>
</dbReference>
<dbReference type="InterPro" id="IPR036688">
    <property type="entry name" value="MoeA_C_domain_IV_sf"/>
</dbReference>
<dbReference type="SUPFAM" id="SSF53218">
    <property type="entry name" value="Molybdenum cofactor biosynthesis proteins"/>
    <property type="match status" value="1"/>
</dbReference>
<dbReference type="InterPro" id="IPR008284">
    <property type="entry name" value="MoCF_biosynth_CS"/>
</dbReference>